<evidence type="ECO:0000256" key="3">
    <source>
        <dbReference type="HAMAP-Rule" id="MF_00187"/>
    </source>
</evidence>
<dbReference type="InterPro" id="IPR003786">
    <property type="entry name" value="FdhD"/>
</dbReference>
<evidence type="ECO:0000256" key="4">
    <source>
        <dbReference type="SAM" id="MobiDB-lite"/>
    </source>
</evidence>
<accession>A0ABS2SJ50</accession>
<dbReference type="PIRSF" id="PIRSF015626">
    <property type="entry name" value="FdhD"/>
    <property type="match status" value="1"/>
</dbReference>
<dbReference type="Pfam" id="PF02634">
    <property type="entry name" value="FdhD-NarQ"/>
    <property type="match status" value="2"/>
</dbReference>
<evidence type="ECO:0000313" key="6">
    <source>
        <dbReference type="Proteomes" id="UP000809290"/>
    </source>
</evidence>
<keyword evidence="1 3" id="KW-0963">Cytoplasm</keyword>
<comment type="caution">
    <text evidence="3">Lacks conserved residue(s) required for the propagation of feature annotation.</text>
</comment>
<organism evidence="5 6">
    <name type="scientific">Brevibacterium paucivorans</name>
    <dbReference type="NCBI Taxonomy" id="170994"/>
    <lineage>
        <taxon>Bacteria</taxon>
        <taxon>Bacillati</taxon>
        <taxon>Actinomycetota</taxon>
        <taxon>Actinomycetes</taxon>
        <taxon>Micrococcales</taxon>
        <taxon>Brevibacteriaceae</taxon>
        <taxon>Brevibacterium</taxon>
    </lineage>
</organism>
<evidence type="ECO:0000256" key="1">
    <source>
        <dbReference type="ARBA" id="ARBA00022490"/>
    </source>
</evidence>
<dbReference type="HAMAP" id="MF_00187">
    <property type="entry name" value="FdhD"/>
    <property type="match status" value="1"/>
</dbReference>
<proteinExistence type="inferred from homology"/>
<comment type="function">
    <text evidence="3">Required for formate dehydrogenase (FDH) activity. Acts as a sulfur carrier protein that transfers sulfur from IscS to the molybdenum cofactor prior to its insertion into FDH.</text>
</comment>
<name>A0ABS2SJ50_9MICO</name>
<dbReference type="RefSeq" id="WP_204515082.1">
    <property type="nucleotide sequence ID" value="NZ_JAFBCP010000001.1"/>
</dbReference>
<feature type="active site" description="Cysteine persulfide intermediate" evidence="3">
    <location>
        <position position="122"/>
    </location>
</feature>
<dbReference type="SUPFAM" id="SSF53927">
    <property type="entry name" value="Cytidine deaminase-like"/>
    <property type="match status" value="1"/>
</dbReference>
<sequence length="307" mass="31994">MRRSVRTRVHVFGPNGRIRTKTDKVAGEEPLEIRLGDQEFTVMMRTPGMDTELVLGLLLGEGIIRTTSDVVEIDFSTGLDPDGTRNYNVARVRLSAEVSAALAQNGGLPVGQERNVYTSSACGVCGTAALEAVTKVSSYQLPASESFFEPATVCELPNIMRDQQPLFATTGGIHAAGLFRFGTGAGATSGTSSTAGAGTGADSGSPATSPTLLTVAEDVGRHNAVDKVLGWAMREDLLPLSSCVLQVSSRASFELVQKAAMAGVPVLSAVSAPSSAAVELGNSLGVTVIGFNRKGTFNVYSAPERLL</sequence>
<dbReference type="Gene3D" id="3.40.140.10">
    <property type="entry name" value="Cytidine Deaminase, domain 2"/>
    <property type="match status" value="1"/>
</dbReference>
<comment type="similarity">
    <text evidence="3">Belongs to the FdhD family.</text>
</comment>
<dbReference type="Gene3D" id="3.10.20.10">
    <property type="match status" value="1"/>
</dbReference>
<evidence type="ECO:0000256" key="2">
    <source>
        <dbReference type="ARBA" id="ARBA00023150"/>
    </source>
</evidence>
<keyword evidence="2 3" id="KW-0501">Molybdenum cofactor biosynthesis</keyword>
<comment type="subcellular location">
    <subcellularLocation>
        <location evidence="3">Cytoplasm</location>
    </subcellularLocation>
</comment>
<feature type="region of interest" description="Disordered" evidence="4">
    <location>
        <begin position="190"/>
        <end position="209"/>
    </location>
</feature>
<dbReference type="InterPro" id="IPR016193">
    <property type="entry name" value="Cytidine_deaminase-like"/>
</dbReference>
<reference evidence="5 6" key="1">
    <citation type="submission" date="2021-01" db="EMBL/GenBank/DDBJ databases">
        <title>Sequencing the genomes of 1000 actinobacteria strains.</title>
        <authorList>
            <person name="Klenk H.-P."/>
        </authorList>
    </citation>
    <scope>NUCLEOTIDE SEQUENCE [LARGE SCALE GENOMIC DNA]</scope>
    <source>
        <strain evidence="5 6">DSM 13657</strain>
    </source>
</reference>
<protein>
    <recommendedName>
        <fullName evidence="3">Sulfur carrier protein FdhD</fullName>
    </recommendedName>
</protein>
<dbReference type="EMBL" id="JAFBCP010000001">
    <property type="protein sequence ID" value="MBM7816273.1"/>
    <property type="molecule type" value="Genomic_DNA"/>
</dbReference>
<dbReference type="PANTHER" id="PTHR30592">
    <property type="entry name" value="FORMATE DEHYDROGENASE"/>
    <property type="match status" value="1"/>
</dbReference>
<gene>
    <name evidence="3" type="primary">fdhD</name>
    <name evidence="5" type="ORF">JOE56_000967</name>
</gene>
<dbReference type="Proteomes" id="UP000809290">
    <property type="component" value="Unassembled WGS sequence"/>
</dbReference>
<keyword evidence="6" id="KW-1185">Reference proteome</keyword>
<comment type="caution">
    <text evidence="5">The sequence shown here is derived from an EMBL/GenBank/DDBJ whole genome shotgun (WGS) entry which is preliminary data.</text>
</comment>
<evidence type="ECO:0000313" key="5">
    <source>
        <dbReference type="EMBL" id="MBM7816273.1"/>
    </source>
</evidence>
<dbReference type="PANTHER" id="PTHR30592:SF1">
    <property type="entry name" value="SULFUR CARRIER PROTEIN FDHD"/>
    <property type="match status" value="1"/>
</dbReference>